<feature type="disulfide bond" evidence="11">
    <location>
        <begin position="302"/>
        <end position="320"/>
    </location>
</feature>
<keyword evidence="6 13" id="KW-0378">Hydrolase</keyword>
<keyword evidence="5" id="KW-0677">Repeat</keyword>
<comment type="subcellular location">
    <subcellularLocation>
        <location evidence="1">Secreted</location>
    </subcellularLocation>
</comment>
<feature type="signal peptide" evidence="14">
    <location>
        <begin position="1"/>
        <end position="23"/>
    </location>
</feature>
<dbReference type="InterPro" id="IPR018114">
    <property type="entry name" value="TRYPSIN_HIS"/>
</dbReference>
<gene>
    <name evidence="18" type="primary">Factor I</name>
</gene>
<dbReference type="Gene3D" id="2.40.10.10">
    <property type="entry name" value="Trypsin-like serine proteases"/>
    <property type="match status" value="1"/>
</dbReference>
<evidence type="ECO:0000256" key="13">
    <source>
        <dbReference type="RuleBase" id="RU363034"/>
    </source>
</evidence>
<dbReference type="InterPro" id="IPR003884">
    <property type="entry name" value="FacI_MAC"/>
</dbReference>
<evidence type="ECO:0000259" key="15">
    <source>
        <dbReference type="PROSITE" id="PS50240"/>
    </source>
</evidence>
<dbReference type="InterPro" id="IPR036058">
    <property type="entry name" value="Kazal_dom_sf"/>
</dbReference>
<dbReference type="InterPro" id="IPR033116">
    <property type="entry name" value="TRYPSIN_SER"/>
</dbReference>
<dbReference type="InterPro" id="IPR009003">
    <property type="entry name" value="Peptidase_S1_PA"/>
</dbReference>
<keyword evidence="8" id="KW-0391">Immunity</keyword>
<sequence>MKAQQSTALVLLLCPALISLTLCAKKKSPEKAVTRNATTASTPTTTQRTDVALTAAKKRDVNKDVDCQCLAEKLTLQSCDKVPCKPWQKCVKGQCLCKPAYKCPKLRQPVCSLDKRDIPSYCHLKSSECFKFVKGFSHFGQCADKEVSNIIFTEAPDGYKFVQMVVGGVPMQISDQDWSITDANVACRQMGFPLGAEKTMILGCADSDEQSFVTHVRCKGFESSLSECHYKVDDGTQSEDHSCRAKVAVKCSASARACAGDSFTCVNGKCIDEARLCDGYDDCGDLSDEVCCKACKNESLWCSTGICVPRAFVCDGENDCYNREDETTCGQSGRESNAELKGVLRERAEVTKAQELICGNSTFQPHAPPPGRVRRLIGGKNAEQGQFPWQAAVLKEKFVWTCGAVYLGSHWVLTAAHCVGFGRANMRVRLGEHSRNTKEESQDSMSVESVTIHSGYNANTNQHDIALLKLRMYNQQYQYSRYVSPACLPRSPLQFERHHTCYVSGWGTARDLQSSNKHPDVLRWVDVNLIANCSKIYNQYFMDGMDCAGKHDGSADTCDGDSGGPLVCFDNGGKAYVWGLVSWGDGCGNVDRPGVYAKVAYYLDWILQHTSTDLFPHY</sequence>
<organism evidence="18">
    <name type="scientific">Lethenteron camtschaticum</name>
    <name type="common">Japanese lamprey</name>
    <name type="synonym">Lampetra japonica</name>
    <dbReference type="NCBI Taxonomy" id="980415"/>
    <lineage>
        <taxon>Eukaryota</taxon>
        <taxon>Metazoa</taxon>
        <taxon>Chordata</taxon>
        <taxon>Craniata</taxon>
        <taxon>Vertebrata</taxon>
        <taxon>Cyclostomata</taxon>
        <taxon>Hyperoartia</taxon>
        <taxon>Petromyzontiformes</taxon>
        <taxon>Petromyzontidae</taxon>
        <taxon>Lethenteron</taxon>
    </lineage>
</organism>
<evidence type="ECO:0000256" key="4">
    <source>
        <dbReference type="ARBA" id="ARBA00022729"/>
    </source>
</evidence>
<keyword evidence="7 13" id="KW-0720">Serine protease</keyword>
<evidence type="ECO:0000256" key="14">
    <source>
        <dbReference type="SAM" id="SignalP"/>
    </source>
</evidence>
<feature type="disulfide bond" evidence="12">
    <location>
        <begin position="218"/>
        <end position="228"/>
    </location>
</feature>
<feature type="disulfide bond" evidence="11">
    <location>
        <begin position="258"/>
        <end position="270"/>
    </location>
</feature>
<evidence type="ECO:0000256" key="5">
    <source>
        <dbReference type="ARBA" id="ARBA00022737"/>
    </source>
</evidence>
<evidence type="ECO:0000256" key="12">
    <source>
        <dbReference type="PROSITE-ProRule" id="PRU00196"/>
    </source>
</evidence>
<evidence type="ECO:0000313" key="18">
    <source>
        <dbReference type="EMBL" id="BAG66070.1"/>
    </source>
</evidence>
<dbReference type="PROSITE" id="PS50068">
    <property type="entry name" value="LDLRA_2"/>
    <property type="match status" value="2"/>
</dbReference>
<dbReference type="PROSITE" id="PS50240">
    <property type="entry name" value="TRYPSIN_DOM"/>
    <property type="match status" value="1"/>
</dbReference>
<dbReference type="InterPro" id="IPR002172">
    <property type="entry name" value="LDrepeatLR_classA_rpt"/>
</dbReference>
<dbReference type="SUPFAM" id="SSF50494">
    <property type="entry name" value="Trypsin-like serine proteases"/>
    <property type="match status" value="1"/>
</dbReference>
<dbReference type="FunFam" id="2.40.10.10:FF:000120">
    <property type="entry name" value="Putative serine protease"/>
    <property type="match status" value="1"/>
</dbReference>
<evidence type="ECO:0000256" key="11">
    <source>
        <dbReference type="PROSITE-ProRule" id="PRU00124"/>
    </source>
</evidence>
<dbReference type="Gene3D" id="3.10.250.10">
    <property type="entry name" value="SRCR-like domain"/>
    <property type="match status" value="1"/>
</dbReference>
<dbReference type="GO" id="GO:0004252">
    <property type="term" value="F:serine-type endopeptidase activity"/>
    <property type="evidence" value="ECO:0007669"/>
    <property type="project" value="InterPro"/>
</dbReference>
<feature type="disulfide bond" evidence="11">
    <location>
        <begin position="277"/>
        <end position="292"/>
    </location>
</feature>
<dbReference type="MEROPS" id="S01.199"/>
<dbReference type="PROSITE" id="PS01209">
    <property type="entry name" value="LDLRA_1"/>
    <property type="match status" value="1"/>
</dbReference>
<dbReference type="PROSITE" id="PS50287">
    <property type="entry name" value="SRCR_2"/>
    <property type="match status" value="1"/>
</dbReference>
<dbReference type="PRINTS" id="PR00722">
    <property type="entry name" value="CHYMOTRYPSIN"/>
</dbReference>
<dbReference type="Pfam" id="PF00057">
    <property type="entry name" value="Ldl_recept_a"/>
    <property type="match status" value="2"/>
</dbReference>
<dbReference type="Gene3D" id="3.30.60.30">
    <property type="match status" value="1"/>
</dbReference>
<dbReference type="GO" id="GO:0002376">
    <property type="term" value="P:immune system process"/>
    <property type="evidence" value="ECO:0007669"/>
    <property type="project" value="UniProtKB-KW"/>
</dbReference>
<dbReference type="GO" id="GO:0016020">
    <property type="term" value="C:membrane"/>
    <property type="evidence" value="ECO:0007669"/>
    <property type="project" value="InterPro"/>
</dbReference>
<dbReference type="PROSITE" id="PS00134">
    <property type="entry name" value="TRYPSIN_HIS"/>
    <property type="match status" value="1"/>
</dbReference>
<dbReference type="Pfam" id="PF21287">
    <property type="entry name" value="Kazal_CFAI"/>
    <property type="match status" value="1"/>
</dbReference>
<dbReference type="Pfam" id="PF21286">
    <property type="entry name" value="CFAI_FIMAC_N"/>
    <property type="match status" value="1"/>
</dbReference>
<dbReference type="Pfam" id="PF00089">
    <property type="entry name" value="Trypsin"/>
    <property type="match status" value="1"/>
</dbReference>
<dbReference type="InterPro" id="IPR036055">
    <property type="entry name" value="LDL_receptor-like_sf"/>
</dbReference>
<evidence type="ECO:0000256" key="10">
    <source>
        <dbReference type="ARBA" id="ARBA00023180"/>
    </source>
</evidence>
<feature type="chain" id="PRO_5002800378" evidence="14">
    <location>
        <begin position="24"/>
        <end position="618"/>
    </location>
</feature>
<dbReference type="InterPro" id="IPR023415">
    <property type="entry name" value="LDLR_class-A_CS"/>
</dbReference>
<dbReference type="SMART" id="SM00057">
    <property type="entry name" value="FIMAC"/>
    <property type="match status" value="1"/>
</dbReference>
<evidence type="ECO:0000256" key="9">
    <source>
        <dbReference type="ARBA" id="ARBA00023157"/>
    </source>
</evidence>
<evidence type="ECO:0000256" key="8">
    <source>
        <dbReference type="ARBA" id="ARBA00022859"/>
    </source>
</evidence>
<dbReference type="AlphaFoldDB" id="B3XZY6"/>
<dbReference type="PROSITE" id="PS00135">
    <property type="entry name" value="TRYPSIN_SER"/>
    <property type="match status" value="1"/>
</dbReference>
<dbReference type="InterPro" id="IPR048719">
    <property type="entry name" value="CFAI_KAZAL"/>
</dbReference>
<dbReference type="PANTHER" id="PTHR24252">
    <property type="entry name" value="ACROSIN-RELATED"/>
    <property type="match status" value="1"/>
</dbReference>
<dbReference type="InterPro" id="IPR001254">
    <property type="entry name" value="Trypsin_dom"/>
</dbReference>
<dbReference type="SUPFAM" id="SSF56487">
    <property type="entry name" value="SRCR-like"/>
    <property type="match status" value="1"/>
</dbReference>
<evidence type="ECO:0000256" key="6">
    <source>
        <dbReference type="ARBA" id="ARBA00022801"/>
    </source>
</evidence>
<dbReference type="SUPFAM" id="SSF57424">
    <property type="entry name" value="LDL receptor-like module"/>
    <property type="match status" value="2"/>
</dbReference>
<dbReference type="Pfam" id="PF00530">
    <property type="entry name" value="SRCR"/>
    <property type="match status" value="1"/>
</dbReference>
<name>B3XZY6_LETCA</name>
<feature type="disulfide bond" evidence="11">
    <location>
        <begin position="265"/>
        <end position="283"/>
    </location>
</feature>
<dbReference type="CDD" id="cd00190">
    <property type="entry name" value="Tryp_SPc"/>
    <property type="match status" value="1"/>
</dbReference>
<feature type="disulfide bond" evidence="11">
    <location>
        <begin position="295"/>
        <end position="307"/>
    </location>
</feature>
<feature type="domain" description="Peptidase S1" evidence="15">
    <location>
        <begin position="376"/>
        <end position="611"/>
    </location>
</feature>
<keyword evidence="3 13" id="KW-0645">Protease</keyword>
<comment type="caution">
    <text evidence="12">Lacks conserved residue(s) required for the propagation of feature annotation.</text>
</comment>
<evidence type="ECO:0000256" key="7">
    <source>
        <dbReference type="ARBA" id="ARBA00022825"/>
    </source>
</evidence>
<protein>
    <submittedName>
        <fullName evidence="18">Complement factor I</fullName>
    </submittedName>
</protein>
<keyword evidence="4 14" id="KW-0732">Signal</keyword>
<feature type="disulfide bond" evidence="11">
    <location>
        <begin position="314"/>
        <end position="329"/>
    </location>
</feature>
<dbReference type="SMART" id="SM00202">
    <property type="entry name" value="SR"/>
    <property type="match status" value="1"/>
</dbReference>
<reference evidence="18" key="1">
    <citation type="journal article" date="2009" name="Dev. Comp. Immunol.">
        <title>Evolutionary origin of the vertebrate blood complement and coagulation systems inferred from liver EST analysis of lamprey.</title>
        <authorList>
            <person name="Kimura A."/>
            <person name="Ikeo K."/>
            <person name="Nonaka M."/>
        </authorList>
    </citation>
    <scope>NUCLEOTIDE SEQUENCE</scope>
    <source>
        <tissue evidence="18">Liver</tissue>
    </source>
</reference>
<evidence type="ECO:0000256" key="2">
    <source>
        <dbReference type="ARBA" id="ARBA00022525"/>
    </source>
</evidence>
<feature type="domain" description="SRCR" evidence="16">
    <location>
        <begin position="162"/>
        <end position="252"/>
    </location>
</feature>
<keyword evidence="2" id="KW-0964">Secreted</keyword>
<dbReference type="PROSITE" id="PS51465">
    <property type="entry name" value="KAZAL_2"/>
    <property type="match status" value="1"/>
</dbReference>
<dbReference type="InterPro" id="IPR036772">
    <property type="entry name" value="SRCR-like_dom_sf"/>
</dbReference>
<dbReference type="PANTHER" id="PTHR24252:SF7">
    <property type="entry name" value="HYALIN"/>
    <property type="match status" value="1"/>
</dbReference>
<proteinExistence type="evidence at transcript level"/>
<dbReference type="SUPFAM" id="SSF100895">
    <property type="entry name" value="Kazal-type serine protease inhibitors"/>
    <property type="match status" value="1"/>
</dbReference>
<evidence type="ECO:0000259" key="17">
    <source>
        <dbReference type="PROSITE" id="PS51465"/>
    </source>
</evidence>
<dbReference type="CDD" id="cd00112">
    <property type="entry name" value="LDLa"/>
    <property type="match status" value="2"/>
</dbReference>
<dbReference type="SMART" id="SM00020">
    <property type="entry name" value="Tryp_SPc"/>
    <property type="match status" value="1"/>
</dbReference>
<evidence type="ECO:0000256" key="3">
    <source>
        <dbReference type="ARBA" id="ARBA00022670"/>
    </source>
</evidence>
<dbReference type="GO" id="GO:0005576">
    <property type="term" value="C:extracellular region"/>
    <property type="evidence" value="ECO:0007669"/>
    <property type="project" value="UniProtKB-SubCell"/>
</dbReference>
<dbReference type="InterPro" id="IPR001314">
    <property type="entry name" value="Peptidase_S1A"/>
</dbReference>
<evidence type="ECO:0000256" key="1">
    <source>
        <dbReference type="ARBA" id="ARBA00004613"/>
    </source>
</evidence>
<dbReference type="GO" id="GO:0006508">
    <property type="term" value="P:proteolysis"/>
    <property type="evidence" value="ECO:0007669"/>
    <property type="project" value="UniProtKB-KW"/>
</dbReference>
<keyword evidence="10" id="KW-0325">Glycoprotein</keyword>
<dbReference type="InterPro" id="IPR002350">
    <property type="entry name" value="Kazal_dom"/>
</dbReference>
<evidence type="ECO:0000259" key="16">
    <source>
        <dbReference type="PROSITE" id="PS50287"/>
    </source>
</evidence>
<dbReference type="SMART" id="SM00192">
    <property type="entry name" value="LDLa"/>
    <property type="match status" value="2"/>
</dbReference>
<keyword evidence="9 12" id="KW-1015">Disulfide bond</keyword>
<dbReference type="InterPro" id="IPR043504">
    <property type="entry name" value="Peptidase_S1_PA_chymotrypsin"/>
</dbReference>
<dbReference type="InterPro" id="IPR001190">
    <property type="entry name" value="SRCR"/>
</dbReference>
<dbReference type="Gene3D" id="4.10.400.10">
    <property type="entry name" value="Low-density Lipoprotein Receptor"/>
    <property type="match status" value="2"/>
</dbReference>
<feature type="domain" description="Kazal-like" evidence="17">
    <location>
        <begin position="96"/>
        <end position="144"/>
    </location>
</feature>
<dbReference type="InterPro" id="IPR048722">
    <property type="entry name" value="CFAI_FIMAC_N"/>
</dbReference>
<accession>B3XZY6</accession>
<dbReference type="EMBL" id="AB377284">
    <property type="protein sequence ID" value="BAG66070.1"/>
    <property type="molecule type" value="mRNA"/>
</dbReference>